<proteinExistence type="predicted"/>
<dbReference type="Gene3D" id="2.40.160.50">
    <property type="entry name" value="membrane protein fhac: a member of the omp85/tpsb transporter family"/>
    <property type="match status" value="1"/>
</dbReference>
<organism evidence="1 2">
    <name type="scientific">Salinibacter ruber</name>
    <dbReference type="NCBI Taxonomy" id="146919"/>
    <lineage>
        <taxon>Bacteria</taxon>
        <taxon>Pseudomonadati</taxon>
        <taxon>Rhodothermota</taxon>
        <taxon>Rhodothermia</taxon>
        <taxon>Rhodothermales</taxon>
        <taxon>Salinibacteraceae</taxon>
        <taxon>Salinibacter</taxon>
    </lineage>
</organism>
<dbReference type="Proteomes" id="UP001155057">
    <property type="component" value="Unassembled WGS sequence"/>
</dbReference>
<comment type="caution">
    <text evidence="1">The sequence shown here is derived from an EMBL/GenBank/DDBJ whole genome shotgun (WGS) entry which is preliminary data.</text>
</comment>
<accession>A0A9X2QDC7</accession>
<protein>
    <recommendedName>
        <fullName evidence="3">Bacterial surface antigen (D15) domain-containing protein</fullName>
    </recommendedName>
</protein>
<evidence type="ECO:0000313" key="2">
    <source>
        <dbReference type="Proteomes" id="UP001155057"/>
    </source>
</evidence>
<name>A0A9X2QDC7_9BACT</name>
<dbReference type="EMBL" id="JANUAE010000010">
    <property type="protein sequence ID" value="MCS3711007.1"/>
    <property type="molecule type" value="Genomic_DNA"/>
</dbReference>
<sequence>MHTLPSHFASWGSQTCFRQRNLRAAFALLLGGMVGLAAAPAAGQAFPGAPDEPAINLRLYPLATWSPRVGGGAGAGLVVHHLGRRHAQALLTAAPARHEQVATAAWASANPERARQYVLVNARGLHTDRDWFYGLGPRSSSDARQPIERSAARIRIRAGQHFLDRRLLLQPHVGLSAHRVDRVPSPADPSLNAASRRHLRQLASSRIGPLAPSHTALRVGVDVQYDTRSPRPRPTRGLLLNGGWERYGAVSSFVQYDRLDLSAEGLVPLGGAHHLVGRLSLARTVARGEAPVPYYLRPMLDGTQVPGLSRHRFVDSDRLIGSMLYRFPLARPLSVLRLGGHVGLHAASVYDNVFADAALDLTFDDAADVGEASVPLRPAASVGLRVGLSFREVPALDLALGVGPDGVTGVRFALHQDLQALRPPHHQLRQP</sequence>
<gene>
    <name evidence="1" type="ORF">GGP61_002633</name>
</gene>
<reference evidence="1" key="1">
    <citation type="submission" date="2022-08" db="EMBL/GenBank/DDBJ databases">
        <title>Genomic Encyclopedia of Type Strains, Phase V (KMG-V): Genome sequencing to study the core and pangenomes of soil and plant-associated prokaryotes.</title>
        <authorList>
            <person name="Whitman W."/>
        </authorList>
    </citation>
    <scope>NUCLEOTIDE SEQUENCE</scope>
    <source>
        <strain evidence="1">SP3049</strain>
    </source>
</reference>
<evidence type="ECO:0000313" key="1">
    <source>
        <dbReference type="EMBL" id="MCS3711007.1"/>
    </source>
</evidence>
<dbReference type="AlphaFoldDB" id="A0A9X2QDC7"/>
<dbReference type="RefSeq" id="WP_259060603.1">
    <property type="nucleotide sequence ID" value="NZ_JANTZG010000002.1"/>
</dbReference>
<evidence type="ECO:0008006" key="3">
    <source>
        <dbReference type="Google" id="ProtNLM"/>
    </source>
</evidence>